<gene>
    <name evidence="1" type="ORF">ACFO8L_12030</name>
</gene>
<protein>
    <recommendedName>
        <fullName evidence="3">XRE family transcriptional regulator</fullName>
    </recommendedName>
</protein>
<organism evidence="1 2">
    <name type="scientific">Sphaerisporangium corydalis</name>
    <dbReference type="NCBI Taxonomy" id="1441875"/>
    <lineage>
        <taxon>Bacteria</taxon>
        <taxon>Bacillati</taxon>
        <taxon>Actinomycetota</taxon>
        <taxon>Actinomycetes</taxon>
        <taxon>Streptosporangiales</taxon>
        <taxon>Streptosporangiaceae</taxon>
        <taxon>Sphaerisporangium</taxon>
    </lineage>
</organism>
<sequence>MSGEGYRVLLDCRRRSATLRAKGFSHDQVADIFAAFYDVSPLRLHRLSYGRTAAEVVATFNDLDPAGTACLREGRLYDYETWPSRGKRPSARALTILAQIYRTTARRLVADQVYASYTVRDRDLIDHTDHRHLDTHRPRHIPASKAGHVTMERPGVRTDGHAPSPAPADCAALLRALAAEEADVKRRDLLFELALALGGIPALALLRHLSPTEKDRLAIAVRTSGHVDFQTVAVVEKLTARCRRLDDEFGPETVLPIVESQRDLVAGFLRRESLSPGLRDRLIRTYADLSQLSGWLHFDLLDYPGAKHRYQDALTAAHQITDAALIGYLHDCLSHMYLRQGSTGLALDHIFAAREWVRKSGSGLLASVHATDLARVLARTGERRASEFALDQSATAIQRPRNENDPAYLYWWTANGVRKNTAYCMLALGRPEETIRAVEAALAAPQARKLARGETFVYYADALIRKREIPAAADTLREAARLTTQHSSNRLADSVRQARARLQPWADNKHVRTLDDELHTLAITSTATR</sequence>
<dbReference type="RefSeq" id="WP_262842527.1">
    <property type="nucleotide sequence ID" value="NZ_JANZYP010000011.1"/>
</dbReference>
<dbReference type="Gene3D" id="1.25.40.10">
    <property type="entry name" value="Tetratricopeptide repeat domain"/>
    <property type="match status" value="1"/>
</dbReference>
<comment type="caution">
    <text evidence="1">The sequence shown here is derived from an EMBL/GenBank/DDBJ whole genome shotgun (WGS) entry which is preliminary data.</text>
</comment>
<evidence type="ECO:0000313" key="2">
    <source>
        <dbReference type="Proteomes" id="UP001595891"/>
    </source>
</evidence>
<reference evidence="2" key="1">
    <citation type="journal article" date="2019" name="Int. J. Syst. Evol. Microbiol.">
        <title>The Global Catalogue of Microorganisms (GCM) 10K type strain sequencing project: providing services to taxonomists for standard genome sequencing and annotation.</title>
        <authorList>
            <consortium name="The Broad Institute Genomics Platform"/>
            <consortium name="The Broad Institute Genome Sequencing Center for Infectious Disease"/>
            <person name="Wu L."/>
            <person name="Ma J."/>
        </authorList>
    </citation>
    <scope>NUCLEOTIDE SEQUENCE [LARGE SCALE GENOMIC DNA]</scope>
    <source>
        <strain evidence="2">CCUG 49560</strain>
    </source>
</reference>
<name>A0ABV9EEY3_9ACTN</name>
<proteinExistence type="predicted"/>
<keyword evidence="2" id="KW-1185">Reference proteome</keyword>
<accession>A0ABV9EEY3</accession>
<dbReference type="InterPro" id="IPR011990">
    <property type="entry name" value="TPR-like_helical_dom_sf"/>
</dbReference>
<dbReference type="SUPFAM" id="SSF48452">
    <property type="entry name" value="TPR-like"/>
    <property type="match status" value="1"/>
</dbReference>
<evidence type="ECO:0000313" key="1">
    <source>
        <dbReference type="EMBL" id="MFC4586809.1"/>
    </source>
</evidence>
<evidence type="ECO:0008006" key="3">
    <source>
        <dbReference type="Google" id="ProtNLM"/>
    </source>
</evidence>
<dbReference type="Proteomes" id="UP001595891">
    <property type="component" value="Unassembled WGS sequence"/>
</dbReference>
<dbReference type="EMBL" id="JBHSFN010000006">
    <property type="protein sequence ID" value="MFC4586809.1"/>
    <property type="molecule type" value="Genomic_DNA"/>
</dbReference>